<name>A0A4R1KA66_9BACT</name>
<feature type="transmembrane region" description="Helical" evidence="8">
    <location>
        <begin position="225"/>
        <end position="252"/>
    </location>
</feature>
<dbReference type="InterPro" id="IPR038770">
    <property type="entry name" value="Na+/solute_symporter_sf"/>
</dbReference>
<evidence type="ECO:0000313" key="9">
    <source>
        <dbReference type="EMBL" id="TCK60927.1"/>
    </source>
</evidence>
<feature type="transmembrane region" description="Helical" evidence="8">
    <location>
        <begin position="36"/>
        <end position="55"/>
    </location>
</feature>
<evidence type="ECO:0000313" key="10">
    <source>
        <dbReference type="Proteomes" id="UP000294614"/>
    </source>
</evidence>
<dbReference type="InterPro" id="IPR004776">
    <property type="entry name" value="Mem_transp_PIN-like"/>
</dbReference>
<dbReference type="Pfam" id="PF03547">
    <property type="entry name" value="Mem_trans"/>
    <property type="match status" value="1"/>
</dbReference>
<feature type="transmembrane region" description="Helical" evidence="8">
    <location>
        <begin position="291"/>
        <end position="312"/>
    </location>
</feature>
<proteinExistence type="inferred from homology"/>
<dbReference type="GO" id="GO:0055085">
    <property type="term" value="P:transmembrane transport"/>
    <property type="evidence" value="ECO:0007669"/>
    <property type="project" value="InterPro"/>
</dbReference>
<keyword evidence="6 8" id="KW-1133">Transmembrane helix</keyword>
<evidence type="ECO:0000256" key="4">
    <source>
        <dbReference type="ARBA" id="ARBA00022475"/>
    </source>
</evidence>
<gene>
    <name evidence="9" type="ORF">C8D98_1808</name>
</gene>
<dbReference type="AlphaFoldDB" id="A0A4R1KA66"/>
<feature type="transmembrane region" description="Helical" evidence="8">
    <location>
        <begin position="100"/>
        <end position="119"/>
    </location>
</feature>
<feature type="transmembrane region" description="Helical" evidence="8">
    <location>
        <begin position="167"/>
        <end position="186"/>
    </location>
</feature>
<dbReference type="GO" id="GO:0005886">
    <property type="term" value="C:plasma membrane"/>
    <property type="evidence" value="ECO:0007669"/>
    <property type="project" value="UniProtKB-SubCell"/>
</dbReference>
<keyword evidence="5 8" id="KW-0812">Transmembrane</keyword>
<evidence type="ECO:0000256" key="8">
    <source>
        <dbReference type="SAM" id="Phobius"/>
    </source>
</evidence>
<dbReference type="OrthoDB" id="9815385at2"/>
<evidence type="ECO:0000256" key="1">
    <source>
        <dbReference type="ARBA" id="ARBA00004651"/>
    </source>
</evidence>
<comment type="caution">
    <text evidence="9">The sequence shown here is derived from an EMBL/GenBank/DDBJ whole genome shotgun (WGS) entry which is preliminary data.</text>
</comment>
<dbReference type="PANTHER" id="PTHR36838:SF3">
    <property type="entry name" value="TRANSPORTER AUXIN EFFLUX CARRIER EC FAMILY"/>
    <property type="match status" value="1"/>
</dbReference>
<feature type="transmembrane region" description="Helical" evidence="8">
    <location>
        <begin position="192"/>
        <end position="213"/>
    </location>
</feature>
<comment type="subcellular location">
    <subcellularLocation>
        <location evidence="1">Cell membrane</location>
        <topology evidence="1">Multi-pass membrane protein</topology>
    </subcellularLocation>
</comment>
<feature type="transmembrane region" description="Helical" evidence="8">
    <location>
        <begin position="131"/>
        <end position="155"/>
    </location>
</feature>
<feature type="transmembrane region" description="Helical" evidence="8">
    <location>
        <begin position="67"/>
        <end position="88"/>
    </location>
</feature>
<dbReference type="PANTHER" id="PTHR36838">
    <property type="entry name" value="AUXIN EFFLUX CARRIER FAMILY PROTEIN"/>
    <property type="match status" value="1"/>
</dbReference>
<accession>A0A4R1KA66</accession>
<dbReference type="Proteomes" id="UP000294614">
    <property type="component" value="Unassembled WGS sequence"/>
</dbReference>
<evidence type="ECO:0000256" key="5">
    <source>
        <dbReference type="ARBA" id="ARBA00022692"/>
    </source>
</evidence>
<evidence type="ECO:0000256" key="2">
    <source>
        <dbReference type="ARBA" id="ARBA00010145"/>
    </source>
</evidence>
<reference evidence="9 10" key="1">
    <citation type="submission" date="2019-03" db="EMBL/GenBank/DDBJ databases">
        <title>Genomic Encyclopedia of Type Strains, Phase IV (KMG-IV): sequencing the most valuable type-strain genomes for metagenomic binning, comparative biology and taxonomic classification.</title>
        <authorList>
            <person name="Goeker M."/>
        </authorList>
    </citation>
    <scope>NUCLEOTIDE SEQUENCE [LARGE SCALE GENOMIC DNA]</scope>
    <source>
        <strain evidence="9 10">DSM 24984</strain>
    </source>
</reference>
<feature type="transmembrane region" description="Helical" evidence="8">
    <location>
        <begin position="258"/>
        <end position="279"/>
    </location>
</feature>
<keyword evidence="4" id="KW-1003">Cell membrane</keyword>
<dbReference type="RefSeq" id="WP_132873784.1">
    <property type="nucleotide sequence ID" value="NZ_JAJUHT010000001.1"/>
</dbReference>
<comment type="similarity">
    <text evidence="2">Belongs to the auxin efflux carrier (TC 2.A.69) family.</text>
</comment>
<evidence type="ECO:0000256" key="3">
    <source>
        <dbReference type="ARBA" id="ARBA00022448"/>
    </source>
</evidence>
<dbReference type="Gene3D" id="1.20.1530.20">
    <property type="match status" value="1"/>
</dbReference>
<dbReference type="EMBL" id="SMGG01000004">
    <property type="protein sequence ID" value="TCK60927.1"/>
    <property type="molecule type" value="Genomic_DNA"/>
</dbReference>
<keyword evidence="3" id="KW-0813">Transport</keyword>
<keyword evidence="7 8" id="KW-0472">Membrane</keyword>
<sequence>MSYSGIFAILLPYMAFAFLGGATNRLGITRGRPEKLILKFYINVLVPVLIVNYVVGNDALKDIGNVIAAPLVGFYGIVIGYIVSLATVKYFGIREKASAASFAFTVGIYNYGFISIPLTEHILGKSAVGLLLVHNIGIDTAYWSVGIGMLTGFSIKNMKALLKNPPLIAIFASLAVNFAIGGDVIPEWARKIMHPVVVAAIPIGIFVSGATLAENASALIKKGGWLVSFGAVLLRMFVIPALMVLTVMILPVSHELKMITAVQASMPAGMLSIVIVKYFGGDVETAAQTIFTTTIAGMFTIPLWIAFFMRVLS</sequence>
<evidence type="ECO:0000256" key="7">
    <source>
        <dbReference type="ARBA" id="ARBA00023136"/>
    </source>
</evidence>
<organism evidence="9 10">
    <name type="scientific">Seleniivibrio woodruffii</name>
    <dbReference type="NCBI Taxonomy" id="1078050"/>
    <lineage>
        <taxon>Bacteria</taxon>
        <taxon>Pseudomonadati</taxon>
        <taxon>Deferribacterota</taxon>
        <taxon>Deferribacteres</taxon>
        <taxon>Deferribacterales</taxon>
        <taxon>Geovibrionaceae</taxon>
        <taxon>Seleniivibrio</taxon>
    </lineage>
</organism>
<keyword evidence="10" id="KW-1185">Reference proteome</keyword>
<protein>
    <recommendedName>
        <fullName evidence="11">Permease</fullName>
    </recommendedName>
</protein>
<evidence type="ECO:0008006" key="11">
    <source>
        <dbReference type="Google" id="ProtNLM"/>
    </source>
</evidence>
<evidence type="ECO:0000256" key="6">
    <source>
        <dbReference type="ARBA" id="ARBA00022989"/>
    </source>
</evidence>
<feature type="transmembrane region" description="Helical" evidence="8">
    <location>
        <begin position="6"/>
        <end position="24"/>
    </location>
</feature>